<organism evidence="2 3">
    <name type="scientific">Trifolium medium</name>
    <dbReference type="NCBI Taxonomy" id="97028"/>
    <lineage>
        <taxon>Eukaryota</taxon>
        <taxon>Viridiplantae</taxon>
        <taxon>Streptophyta</taxon>
        <taxon>Embryophyta</taxon>
        <taxon>Tracheophyta</taxon>
        <taxon>Spermatophyta</taxon>
        <taxon>Magnoliopsida</taxon>
        <taxon>eudicotyledons</taxon>
        <taxon>Gunneridae</taxon>
        <taxon>Pentapetalae</taxon>
        <taxon>rosids</taxon>
        <taxon>fabids</taxon>
        <taxon>Fabales</taxon>
        <taxon>Fabaceae</taxon>
        <taxon>Papilionoideae</taxon>
        <taxon>50 kb inversion clade</taxon>
        <taxon>NPAAA clade</taxon>
        <taxon>Hologalegina</taxon>
        <taxon>IRL clade</taxon>
        <taxon>Trifolieae</taxon>
        <taxon>Trifolium</taxon>
    </lineage>
</organism>
<dbReference type="Proteomes" id="UP000265520">
    <property type="component" value="Unassembled WGS sequence"/>
</dbReference>
<dbReference type="AlphaFoldDB" id="A0A392Q890"/>
<sequence length="199" mass="22430">MMIHKPSPSLDKFVIDVCAKSLKIALKVHWFLLAELEDSDDNNDGISKMQEKCQVAATLMGEWPPLIRPQSAPTSPPGKNQVLSKIFSSKHRLLSLRSQPTQRSMSFSPSSSGNNLQEDGSPQSPDENKLFRKFMPGLKVRDALLLRKLVEKDDDDSEKVGFLKRLLRDSKGDDELGPKIRDAFLFRKSSEKCDEDSEK</sequence>
<reference evidence="2 3" key="1">
    <citation type="journal article" date="2018" name="Front. Plant Sci.">
        <title>Red Clover (Trifolium pratense) and Zigzag Clover (T. medium) - A Picture of Genomic Similarities and Differences.</title>
        <authorList>
            <person name="Dluhosova J."/>
            <person name="Istvanek J."/>
            <person name="Nedelnik J."/>
            <person name="Repkova J."/>
        </authorList>
    </citation>
    <scope>NUCLEOTIDE SEQUENCE [LARGE SCALE GENOMIC DNA]</scope>
    <source>
        <strain evidence="3">cv. 10/8</strain>
        <tissue evidence="2">Leaf</tissue>
    </source>
</reference>
<protein>
    <submittedName>
        <fullName evidence="2">Phosphatidylinositol 4-kinase beta 1-like</fullName>
    </submittedName>
</protein>
<dbReference type="GO" id="GO:0016301">
    <property type="term" value="F:kinase activity"/>
    <property type="evidence" value="ECO:0007669"/>
    <property type="project" value="UniProtKB-KW"/>
</dbReference>
<accession>A0A392Q890</accession>
<feature type="region of interest" description="Disordered" evidence="1">
    <location>
        <begin position="96"/>
        <end position="129"/>
    </location>
</feature>
<evidence type="ECO:0000313" key="2">
    <source>
        <dbReference type="EMBL" id="MCI19766.1"/>
    </source>
</evidence>
<feature type="non-terminal residue" evidence="2">
    <location>
        <position position="199"/>
    </location>
</feature>
<proteinExistence type="predicted"/>
<evidence type="ECO:0000256" key="1">
    <source>
        <dbReference type="SAM" id="MobiDB-lite"/>
    </source>
</evidence>
<keyword evidence="3" id="KW-1185">Reference proteome</keyword>
<keyword evidence="2" id="KW-0808">Transferase</keyword>
<evidence type="ECO:0000313" key="3">
    <source>
        <dbReference type="Proteomes" id="UP000265520"/>
    </source>
</evidence>
<feature type="compositionally biased region" description="Polar residues" evidence="1">
    <location>
        <begin position="113"/>
        <end position="125"/>
    </location>
</feature>
<comment type="caution">
    <text evidence="2">The sequence shown here is derived from an EMBL/GenBank/DDBJ whole genome shotgun (WGS) entry which is preliminary data.</text>
</comment>
<keyword evidence="2" id="KW-0418">Kinase</keyword>
<dbReference type="EMBL" id="LXQA010116480">
    <property type="protein sequence ID" value="MCI19766.1"/>
    <property type="molecule type" value="Genomic_DNA"/>
</dbReference>
<name>A0A392Q890_9FABA</name>